<organism evidence="1 2">
    <name type="scientific">Legionella quinlivanii</name>
    <dbReference type="NCBI Taxonomy" id="45073"/>
    <lineage>
        <taxon>Bacteria</taxon>
        <taxon>Pseudomonadati</taxon>
        <taxon>Pseudomonadota</taxon>
        <taxon>Gammaproteobacteria</taxon>
        <taxon>Legionellales</taxon>
        <taxon>Legionellaceae</taxon>
        <taxon>Legionella</taxon>
    </lineage>
</organism>
<dbReference type="PATRIC" id="fig|45073.5.peg.201"/>
<proteinExistence type="predicted"/>
<sequence length="446" mass="50891">MSNINKAVHYANFNYYSKPLSIVNLRKLQIPYPVSLKKIQYKREDVAIQKEAGTFETYIRLSHGMPHASAAMESITRIDQIYTKYDSDYDNSMLEICEQLGLGNNIALLLEMVQIATLFHDTGRLGDGMDLWDEDSGKNCQKYFSDVYLQGPEFKKLSNEQKIKLAKFFGDAVRFKDNQTTFMDLHAAIHPKADYIRQLINMADTLEVIRTRDVFDPSRLPIAKRVSSEVMVKNIIPELVIPHRDKIIEEGRLSRKGRIVYPGFDDSQYIPKPGYDDQKIAASYFKKMQQYDAIVLKIDETNIDEVIGRALQGIKDYIKDYQNHSGFQFSHDGFFSARYHGKLGVNRALFYQRLFESGAVTMDNKVLALHTLLISKEGGRTLKDYVYRGMNQRNSYTVIEQLCAHLSSYGSYNSVQATSIADFANGKSKMDPLPRLEGRKTGPGLG</sequence>
<gene>
    <name evidence="1" type="ORF">Lqui_0189</name>
</gene>
<keyword evidence="2" id="KW-1185">Reference proteome</keyword>
<comment type="caution">
    <text evidence="1">The sequence shown here is derived from an EMBL/GenBank/DDBJ whole genome shotgun (WGS) entry which is preliminary data.</text>
</comment>
<evidence type="ECO:0000313" key="2">
    <source>
        <dbReference type="Proteomes" id="UP000054618"/>
    </source>
</evidence>
<dbReference type="AlphaFoldDB" id="A0A0W0Y7R8"/>
<dbReference type="Proteomes" id="UP000054618">
    <property type="component" value="Unassembled WGS sequence"/>
</dbReference>
<dbReference type="EMBL" id="LNYS01000004">
    <property type="protein sequence ID" value="KTD52547.1"/>
    <property type="molecule type" value="Genomic_DNA"/>
</dbReference>
<accession>A0A0W0Y7R8</accession>
<evidence type="ECO:0000313" key="1">
    <source>
        <dbReference type="EMBL" id="KTD52547.1"/>
    </source>
</evidence>
<name>A0A0W0Y7R8_9GAMM</name>
<dbReference type="OrthoDB" id="6188139at2"/>
<reference evidence="1 2" key="1">
    <citation type="submission" date="2015-11" db="EMBL/GenBank/DDBJ databases">
        <title>Genomic analysis of 38 Legionella species identifies large and diverse effector repertoires.</title>
        <authorList>
            <person name="Burstein D."/>
            <person name="Amaro F."/>
            <person name="Zusman T."/>
            <person name="Lifshitz Z."/>
            <person name="Cohen O."/>
            <person name="Gilbert J.A."/>
            <person name="Pupko T."/>
            <person name="Shuman H.A."/>
            <person name="Segal G."/>
        </authorList>
    </citation>
    <scope>NUCLEOTIDE SEQUENCE [LARGE SCALE GENOMIC DNA]</scope>
    <source>
        <strain evidence="1 2">CDC#1442-AUS-E</strain>
    </source>
</reference>
<dbReference type="RefSeq" id="WP_058506326.1">
    <property type="nucleotide sequence ID" value="NZ_CAAAIK010000029.1"/>
</dbReference>
<protein>
    <submittedName>
        <fullName evidence="1">Uncharacterized protein</fullName>
    </submittedName>
</protein>